<feature type="domain" description="N-acetyltransferase" evidence="1">
    <location>
        <begin position="7"/>
        <end position="181"/>
    </location>
</feature>
<dbReference type="PROSITE" id="PS51186">
    <property type="entry name" value="GNAT"/>
    <property type="match status" value="1"/>
</dbReference>
<keyword evidence="3" id="KW-1185">Reference proteome</keyword>
<dbReference type="KEGG" id="hmn:HM131_02375"/>
<dbReference type="STRING" id="402384.HM131_02375"/>
<dbReference type="Pfam" id="PF00583">
    <property type="entry name" value="Acetyltransf_1"/>
    <property type="match status" value="1"/>
</dbReference>
<dbReference type="EMBL" id="CP020772">
    <property type="protein sequence ID" value="ARI75742.1"/>
    <property type="molecule type" value="Genomic_DNA"/>
</dbReference>
<proteinExistence type="predicted"/>
<dbReference type="AlphaFoldDB" id="A0A1W5ZR34"/>
<dbReference type="OrthoDB" id="8116556at2"/>
<dbReference type="RefSeq" id="WP_085027570.1">
    <property type="nucleotide sequence ID" value="NZ_CP020772.1"/>
</dbReference>
<dbReference type="InterPro" id="IPR000182">
    <property type="entry name" value="GNAT_dom"/>
</dbReference>
<sequence>MITIQSLSIRDIEDTMLNEFDRTQKTTKVLYQQGVKLLEKEDCFDDDWSTDKKHEITSHFKNVLKQGGAVIAVFEITKLAGFAVIEGKHFGSRNQYLELSYIHVSREFRGRGIGEELMVAVKKKALQLGASKLYIGAHPSVETQAFYKKTGCVLAAEVNEEIYQREPRDLQLELSSRKNVNAINLV</sequence>
<evidence type="ECO:0000313" key="3">
    <source>
        <dbReference type="Proteomes" id="UP000192527"/>
    </source>
</evidence>
<reference evidence="2 3" key="1">
    <citation type="submission" date="2017-04" db="EMBL/GenBank/DDBJ databases">
        <title>The whole genome sequencing and assembly of Halobacillus mangrovi strain.</title>
        <authorList>
            <person name="Lee S.-J."/>
            <person name="Park M.-K."/>
            <person name="Kim J.-Y."/>
            <person name="Lee Y.-J."/>
            <person name="Yi H."/>
            <person name="Bahn Y.-S."/>
            <person name="Kim J.F."/>
            <person name="Lee D.-W."/>
        </authorList>
    </citation>
    <scope>NUCLEOTIDE SEQUENCE [LARGE SCALE GENOMIC DNA]</scope>
    <source>
        <strain evidence="2 3">KTB 131</strain>
    </source>
</reference>
<dbReference type="SUPFAM" id="SSF55729">
    <property type="entry name" value="Acyl-CoA N-acyltransferases (Nat)"/>
    <property type="match status" value="1"/>
</dbReference>
<dbReference type="Proteomes" id="UP000192527">
    <property type="component" value="Chromosome"/>
</dbReference>
<name>A0A1W5ZR34_9BACI</name>
<dbReference type="InterPro" id="IPR016181">
    <property type="entry name" value="Acyl_CoA_acyltransferase"/>
</dbReference>
<dbReference type="Gene3D" id="3.40.630.30">
    <property type="match status" value="1"/>
</dbReference>
<evidence type="ECO:0000313" key="2">
    <source>
        <dbReference type="EMBL" id="ARI75742.1"/>
    </source>
</evidence>
<dbReference type="GO" id="GO:0016747">
    <property type="term" value="F:acyltransferase activity, transferring groups other than amino-acyl groups"/>
    <property type="evidence" value="ECO:0007669"/>
    <property type="project" value="InterPro"/>
</dbReference>
<dbReference type="CDD" id="cd04301">
    <property type="entry name" value="NAT_SF"/>
    <property type="match status" value="1"/>
</dbReference>
<protein>
    <recommendedName>
        <fullName evidence="1">N-acetyltransferase domain-containing protein</fullName>
    </recommendedName>
</protein>
<accession>A0A1W5ZR34</accession>
<gene>
    <name evidence="2" type="ORF">HM131_02375</name>
</gene>
<evidence type="ECO:0000259" key="1">
    <source>
        <dbReference type="PROSITE" id="PS51186"/>
    </source>
</evidence>
<organism evidence="2 3">
    <name type="scientific">Halobacillus mangrovi</name>
    <dbReference type="NCBI Taxonomy" id="402384"/>
    <lineage>
        <taxon>Bacteria</taxon>
        <taxon>Bacillati</taxon>
        <taxon>Bacillota</taxon>
        <taxon>Bacilli</taxon>
        <taxon>Bacillales</taxon>
        <taxon>Bacillaceae</taxon>
        <taxon>Halobacillus</taxon>
    </lineage>
</organism>